<dbReference type="AlphaFoldDB" id="A0A9P8AKV7"/>
<dbReference type="GO" id="GO:0006887">
    <property type="term" value="P:exocytosis"/>
    <property type="evidence" value="ECO:0007669"/>
    <property type="project" value="UniProtKB-KW"/>
</dbReference>
<keyword evidence="2" id="KW-0813">Transport</keyword>
<dbReference type="GeneID" id="66116621"/>
<evidence type="ECO:0000256" key="1">
    <source>
        <dbReference type="ARBA" id="ARBA00009447"/>
    </source>
</evidence>
<dbReference type="Gene3D" id="1.10.357.50">
    <property type="match status" value="1"/>
</dbReference>
<gene>
    <name evidence="4" type="primary">SEC6</name>
    <name evidence="4" type="ORF">KQ657_003247</name>
</gene>
<comment type="similarity">
    <text evidence="1">Belongs to the SEC6 family.</text>
</comment>
<dbReference type="EMBL" id="JAHMUF010000003">
    <property type="protein sequence ID" value="KAG7195484.1"/>
    <property type="molecule type" value="Genomic_DNA"/>
</dbReference>
<evidence type="ECO:0000313" key="4">
    <source>
        <dbReference type="EMBL" id="KAG7195484.1"/>
    </source>
</evidence>
<dbReference type="Gene3D" id="1.10.357.70">
    <property type="entry name" value="Exocyst complex component Sec6, C-terminal domain"/>
    <property type="match status" value="1"/>
</dbReference>
<dbReference type="PANTHER" id="PTHR21292:SF1">
    <property type="entry name" value="EXOCYST COMPLEX COMPONENT 3"/>
    <property type="match status" value="1"/>
</dbReference>
<dbReference type="GO" id="GO:0051601">
    <property type="term" value="P:exocyst localization"/>
    <property type="evidence" value="ECO:0007669"/>
    <property type="project" value="TreeGrafter"/>
</dbReference>
<dbReference type="PANTHER" id="PTHR21292">
    <property type="entry name" value="EXOCYST COMPLEX COMPONENT SEC6-RELATED"/>
    <property type="match status" value="1"/>
</dbReference>
<dbReference type="GO" id="GO:0000145">
    <property type="term" value="C:exocyst"/>
    <property type="evidence" value="ECO:0007669"/>
    <property type="project" value="InterPro"/>
</dbReference>
<protein>
    <submittedName>
        <fullName evidence="4">SNARE-binding exocyst subunit S6</fullName>
    </submittedName>
</protein>
<comment type="caution">
    <text evidence="4">The sequence shown here is derived from an EMBL/GenBank/DDBJ whole genome shotgun (WGS) entry which is preliminary data.</text>
</comment>
<dbReference type="Proteomes" id="UP000790833">
    <property type="component" value="Unassembled WGS sequence"/>
</dbReference>
<dbReference type="InterPro" id="IPR042532">
    <property type="entry name" value="EXOC3/Sec6_C"/>
</dbReference>
<proteinExistence type="inferred from homology"/>
<dbReference type="GO" id="GO:0000149">
    <property type="term" value="F:SNARE binding"/>
    <property type="evidence" value="ECO:0007669"/>
    <property type="project" value="TreeGrafter"/>
</dbReference>
<keyword evidence="5" id="KW-1185">Reference proteome</keyword>
<organism evidence="4 5">
    <name type="scientific">Scheffersomyces spartinae</name>
    <dbReference type="NCBI Taxonomy" id="45513"/>
    <lineage>
        <taxon>Eukaryota</taxon>
        <taxon>Fungi</taxon>
        <taxon>Dikarya</taxon>
        <taxon>Ascomycota</taxon>
        <taxon>Saccharomycotina</taxon>
        <taxon>Pichiomycetes</taxon>
        <taxon>Debaryomycetaceae</taxon>
        <taxon>Scheffersomyces</taxon>
    </lineage>
</organism>
<reference evidence="4" key="1">
    <citation type="submission" date="2021-03" db="EMBL/GenBank/DDBJ databases">
        <authorList>
            <person name="Palmer J.M."/>
        </authorList>
    </citation>
    <scope>NUCLEOTIDE SEQUENCE</scope>
    <source>
        <strain evidence="4">ARV_011</strain>
    </source>
</reference>
<evidence type="ECO:0000256" key="3">
    <source>
        <dbReference type="ARBA" id="ARBA00022483"/>
    </source>
</evidence>
<dbReference type="OrthoDB" id="190098at2759"/>
<dbReference type="Pfam" id="PF06046">
    <property type="entry name" value="Sec6"/>
    <property type="match status" value="1"/>
</dbReference>
<name>A0A9P8AKV7_9ASCO</name>
<evidence type="ECO:0000256" key="2">
    <source>
        <dbReference type="ARBA" id="ARBA00022448"/>
    </source>
</evidence>
<dbReference type="InterPro" id="IPR010326">
    <property type="entry name" value="EXOC3/Sec6"/>
</dbReference>
<accession>A0A9P8AKV7</accession>
<keyword evidence="3" id="KW-0268">Exocytosis</keyword>
<sequence length="839" mass="97913">MSDPASSRISNLLKTEDDLATLDKFRQEFVKEKENIDKQLSAMTELQISTIQRSFERLNELITKANAVKENLGYLNQTFDSTVKGLPHYDMMRQITHANQYLAQVSNIKDDIYLFKPRIKELDMLIQKEFSEMSQDIMYTAPNLLHIHYCLTQLRNFMDYLEAYLGRLSDDFKSILENIISPGKNVIRTFDDLLNECIISLTEAVKEGNVEIVYKVISLIEFESLEDLKVLIREQLIGNDEYSQSDTAILVDYTKYRWKRRNYRKFFYDRLEASLADTFNKCVDHFQLDRMLVYENLNWLEDELVFVHDSLAPIFPSSWNIAQFIESVYYNKLHRFTMEVINSDPPAEDLMKILAYDSHYSQFVTAIHVENNSKSKDKLASNIQKSIIGEDLKNVVLEDYLKVIVGKMTEWNDNLMNQETITFQLRDQPPDSYSYTQFYEDEDENDQLLTYELVGEVFVLPDFKVPLTMIKEQADVAVESGYSKILVGVLENWSKNYIRRTHNFQRVVGEELEKYMSVYTNQKYLLKESKLKRWFKVKKDDGGEFDIELMTAEEKAEVSKPGIIEYLTALANTYEINTDRLQDKFLPNYLDKVHSSFHTRIEKAFTDTLGPSTDLNAQIITSIVTIVINDLYSTLANVFSKAWYEEDEINGTTLAHRIVETLTEYMAELRGYASYELYLVTWTILLDQFISRYIQFGYENILHGNGKKIDPQATKKYKSFSVAVTRDVTILFVELEHLFTRKDKAYLLSSLRAIEFLGDLGTCEAPLITIPQIWENEVLPAFHNCSIEYIRGVCMCRKDMDKTQVALLITHLERIQERFNQDVEPLEIPTMTLNEFSFS</sequence>
<dbReference type="RefSeq" id="XP_043051029.1">
    <property type="nucleotide sequence ID" value="XM_043193977.1"/>
</dbReference>
<evidence type="ECO:0000313" key="5">
    <source>
        <dbReference type="Proteomes" id="UP000790833"/>
    </source>
</evidence>